<sequence>MSDYITLDSPNVPILRHGESNRIPYGVFIKSPAEPNTLPDSELASFKSRDMYLPNFSIREVEGIFSRDVVLKNLRSEGADLPGSCLLMKADVKTYLKGSSQFIATKQSSQNFKFDPNNEYRHHIAANSELHYVHVSYAPEYLDSFLPQNEPWADWVREKIAKKERVFGKEYQPLSLAQLRAIQTLTDCPLVGSLGVMMVETSVTQIILLQLHALFGEEYKMTDKNPTHRRDQELVHALKQYLRDNYLEDHSIAGLARQFATNGNKLMSVFRAVEGKSIFEYISDLRMQHAVHLLQDEDVKVLQVARTFGYKNPNHFSTAFKRIYGVVPTEFRYKPTY</sequence>
<dbReference type="SMART" id="SM00342">
    <property type="entry name" value="HTH_ARAC"/>
    <property type="match status" value="1"/>
</dbReference>
<dbReference type="InterPro" id="IPR009057">
    <property type="entry name" value="Homeodomain-like_sf"/>
</dbReference>
<dbReference type="PRINTS" id="PR00032">
    <property type="entry name" value="HTHARAC"/>
</dbReference>
<dbReference type="PANTHER" id="PTHR47893">
    <property type="entry name" value="REGULATORY PROTEIN PCHR"/>
    <property type="match status" value="1"/>
</dbReference>
<dbReference type="RefSeq" id="WP_317491590.1">
    <property type="nucleotide sequence ID" value="NZ_CP136051.1"/>
</dbReference>
<keyword evidence="3" id="KW-0804">Transcription</keyword>
<dbReference type="InterPro" id="IPR020449">
    <property type="entry name" value="Tscrpt_reg_AraC-type_HTH"/>
</dbReference>
<proteinExistence type="predicted"/>
<evidence type="ECO:0000313" key="5">
    <source>
        <dbReference type="EMBL" id="WOK08961.1"/>
    </source>
</evidence>
<keyword evidence="2" id="KW-0238">DNA-binding</keyword>
<evidence type="ECO:0000259" key="4">
    <source>
        <dbReference type="PROSITE" id="PS01124"/>
    </source>
</evidence>
<dbReference type="EMBL" id="CP136051">
    <property type="protein sequence ID" value="WOK08961.1"/>
    <property type="molecule type" value="Genomic_DNA"/>
</dbReference>
<gene>
    <name evidence="5" type="ORF">RT717_09975</name>
</gene>
<keyword evidence="1" id="KW-0805">Transcription regulation</keyword>
<evidence type="ECO:0000256" key="2">
    <source>
        <dbReference type="ARBA" id="ARBA00023125"/>
    </source>
</evidence>
<dbReference type="PANTHER" id="PTHR47893:SF1">
    <property type="entry name" value="REGULATORY PROTEIN PCHR"/>
    <property type="match status" value="1"/>
</dbReference>
<name>A0ABZ0IZ50_9BACT</name>
<evidence type="ECO:0000313" key="6">
    <source>
        <dbReference type="Proteomes" id="UP001302349"/>
    </source>
</evidence>
<protein>
    <submittedName>
        <fullName evidence="5">AraC family transcriptional regulator</fullName>
    </submittedName>
</protein>
<accession>A0ABZ0IZ50</accession>
<dbReference type="PROSITE" id="PS01124">
    <property type="entry name" value="HTH_ARAC_FAMILY_2"/>
    <property type="match status" value="1"/>
</dbReference>
<dbReference type="InterPro" id="IPR018060">
    <property type="entry name" value="HTH_AraC"/>
</dbReference>
<keyword evidence="6" id="KW-1185">Reference proteome</keyword>
<dbReference type="Gene3D" id="1.10.10.60">
    <property type="entry name" value="Homeodomain-like"/>
    <property type="match status" value="2"/>
</dbReference>
<feature type="domain" description="HTH araC/xylS-type" evidence="4">
    <location>
        <begin position="236"/>
        <end position="334"/>
    </location>
</feature>
<evidence type="ECO:0000256" key="3">
    <source>
        <dbReference type="ARBA" id="ARBA00023163"/>
    </source>
</evidence>
<dbReference type="SUPFAM" id="SSF46689">
    <property type="entry name" value="Homeodomain-like"/>
    <property type="match status" value="1"/>
</dbReference>
<dbReference type="InterPro" id="IPR053142">
    <property type="entry name" value="PchR_regulatory_protein"/>
</dbReference>
<dbReference type="Proteomes" id="UP001302349">
    <property type="component" value="Chromosome"/>
</dbReference>
<organism evidence="5 6">
    <name type="scientific">Imperialibacter roseus</name>
    <dbReference type="NCBI Taxonomy" id="1324217"/>
    <lineage>
        <taxon>Bacteria</taxon>
        <taxon>Pseudomonadati</taxon>
        <taxon>Bacteroidota</taxon>
        <taxon>Cytophagia</taxon>
        <taxon>Cytophagales</taxon>
        <taxon>Flammeovirgaceae</taxon>
        <taxon>Imperialibacter</taxon>
    </lineage>
</organism>
<evidence type="ECO:0000256" key="1">
    <source>
        <dbReference type="ARBA" id="ARBA00023015"/>
    </source>
</evidence>
<reference evidence="5 6" key="1">
    <citation type="journal article" date="2023" name="Microbiol. Resour. Announc.">
        <title>Complete Genome Sequence of Imperialibacter roseus strain P4T.</title>
        <authorList>
            <person name="Tizabi D.R."/>
            <person name="Bachvaroff T."/>
            <person name="Hill R.T."/>
        </authorList>
    </citation>
    <scope>NUCLEOTIDE SEQUENCE [LARGE SCALE GENOMIC DNA]</scope>
    <source>
        <strain evidence="5 6">P4T</strain>
    </source>
</reference>
<dbReference type="Pfam" id="PF12833">
    <property type="entry name" value="HTH_18"/>
    <property type="match status" value="1"/>
</dbReference>